<proteinExistence type="predicted"/>
<gene>
    <name evidence="1" type="ORF">UFOVP1040_20</name>
</gene>
<accession>A0A6J5Q7I9</accession>
<protein>
    <submittedName>
        <fullName evidence="1">Uncharacterized protein</fullName>
    </submittedName>
</protein>
<name>A0A6J5Q7I9_9CAUD</name>
<sequence>MKLTPLAVDTGLSAICAKIASVRLFSANPEEGVFLELAHPDYSAWHVDLADWTVGDGRAVFERRVVFRTAPGEVQGWYALDAAGALVAYDKWGSPVQSTEFGGGLSVVVALNMRT</sequence>
<reference evidence="1" key="1">
    <citation type="submission" date="2020-05" db="EMBL/GenBank/DDBJ databases">
        <authorList>
            <person name="Chiriac C."/>
            <person name="Salcher M."/>
            <person name="Ghai R."/>
            <person name="Kavagutti S V."/>
        </authorList>
    </citation>
    <scope>NUCLEOTIDE SEQUENCE</scope>
</reference>
<organism evidence="1">
    <name type="scientific">uncultured Caudovirales phage</name>
    <dbReference type="NCBI Taxonomy" id="2100421"/>
    <lineage>
        <taxon>Viruses</taxon>
        <taxon>Duplodnaviria</taxon>
        <taxon>Heunggongvirae</taxon>
        <taxon>Uroviricota</taxon>
        <taxon>Caudoviricetes</taxon>
        <taxon>Peduoviridae</taxon>
        <taxon>Maltschvirus</taxon>
        <taxon>Maltschvirus maltsch</taxon>
    </lineage>
</organism>
<evidence type="ECO:0000313" key="1">
    <source>
        <dbReference type="EMBL" id="CAB4179993.1"/>
    </source>
</evidence>
<dbReference type="EMBL" id="LR796994">
    <property type="protein sequence ID" value="CAB4179993.1"/>
    <property type="molecule type" value="Genomic_DNA"/>
</dbReference>